<evidence type="ECO:0000313" key="4">
    <source>
        <dbReference type="Proteomes" id="UP001626537"/>
    </source>
</evidence>
<dbReference type="InterPro" id="IPR005346">
    <property type="entry name" value="RnfH"/>
</dbReference>
<dbReference type="SUPFAM" id="SSF54285">
    <property type="entry name" value="MoaD/ThiS"/>
    <property type="match status" value="1"/>
</dbReference>
<proteinExistence type="inferred from homology"/>
<comment type="similarity">
    <text evidence="1 2">Belongs to the UPF0125 (RnfH) family.</text>
</comment>
<organism evidence="3 4">
    <name type="scientific">Congregibacter variabilis</name>
    <dbReference type="NCBI Taxonomy" id="3081200"/>
    <lineage>
        <taxon>Bacteria</taxon>
        <taxon>Pseudomonadati</taxon>
        <taxon>Pseudomonadota</taxon>
        <taxon>Gammaproteobacteria</taxon>
        <taxon>Cellvibrionales</taxon>
        <taxon>Halieaceae</taxon>
        <taxon>Congregibacter</taxon>
    </lineage>
</organism>
<keyword evidence="4" id="KW-1185">Reference proteome</keyword>
<dbReference type="HAMAP" id="MF_00460">
    <property type="entry name" value="UPF0125_RnfH"/>
    <property type="match status" value="1"/>
</dbReference>
<dbReference type="RefSeq" id="WP_407348032.1">
    <property type="nucleotide sequence ID" value="NZ_CP136864.1"/>
</dbReference>
<evidence type="ECO:0000313" key="3">
    <source>
        <dbReference type="EMBL" id="WOJ93384.1"/>
    </source>
</evidence>
<gene>
    <name evidence="3" type="ORF">R0135_16600</name>
</gene>
<dbReference type="InterPro" id="IPR016155">
    <property type="entry name" value="Mopterin_synth/thiamin_S_b"/>
</dbReference>
<protein>
    <recommendedName>
        <fullName evidence="2">UPF0125 protein R0135_16600</fullName>
    </recommendedName>
</protein>
<dbReference type="PANTHER" id="PTHR37483:SF1">
    <property type="entry name" value="UPF0125 PROTEIN RATB"/>
    <property type="match status" value="1"/>
</dbReference>
<dbReference type="Proteomes" id="UP001626537">
    <property type="component" value="Chromosome"/>
</dbReference>
<dbReference type="Pfam" id="PF03658">
    <property type="entry name" value="Ub-RnfH"/>
    <property type="match status" value="1"/>
</dbReference>
<sequence>MSNAATIDIEVVYALPDRQSIVKLTVPEGTTALAAAQQSGLDEQFDDLHIGQDSRLGIFGQLTALTQVLKNGDRVEIYRPLLADPKEVRKERAARAKARREHQSDD</sequence>
<dbReference type="EMBL" id="CP136864">
    <property type="protein sequence ID" value="WOJ93384.1"/>
    <property type="molecule type" value="Genomic_DNA"/>
</dbReference>
<name>A0ABZ0I1J2_9GAMM</name>
<dbReference type="Gene3D" id="3.10.20.280">
    <property type="entry name" value="RnfH-like"/>
    <property type="match status" value="1"/>
</dbReference>
<evidence type="ECO:0000256" key="2">
    <source>
        <dbReference type="HAMAP-Rule" id="MF_00460"/>
    </source>
</evidence>
<reference evidence="3 4" key="1">
    <citation type="submission" date="2023-10" db="EMBL/GenBank/DDBJ databases">
        <title>Two novel species belonging to the OM43/NOR5 clade.</title>
        <authorList>
            <person name="Park M."/>
        </authorList>
    </citation>
    <scope>NUCLEOTIDE SEQUENCE [LARGE SCALE GENOMIC DNA]</scope>
    <source>
        <strain evidence="3 4">IMCC43200</strain>
    </source>
</reference>
<evidence type="ECO:0000256" key="1">
    <source>
        <dbReference type="ARBA" id="ARBA00010645"/>
    </source>
</evidence>
<dbReference type="NCBIfam" id="NF002490">
    <property type="entry name" value="PRK01777.1"/>
    <property type="match status" value="1"/>
</dbReference>
<dbReference type="InterPro" id="IPR037021">
    <property type="entry name" value="RnfH_sf"/>
</dbReference>
<accession>A0ABZ0I1J2</accession>
<dbReference type="PANTHER" id="PTHR37483">
    <property type="entry name" value="UPF0125 PROTEIN RATB"/>
    <property type="match status" value="1"/>
</dbReference>